<dbReference type="EMBL" id="JABDTM020013529">
    <property type="protein sequence ID" value="KAH0819847.1"/>
    <property type="molecule type" value="Genomic_DNA"/>
</dbReference>
<evidence type="ECO:0000259" key="1">
    <source>
        <dbReference type="PROSITE" id="PS50222"/>
    </source>
</evidence>
<evidence type="ECO:0000313" key="3">
    <source>
        <dbReference type="Proteomes" id="UP000719412"/>
    </source>
</evidence>
<dbReference type="GO" id="GO:0005509">
    <property type="term" value="F:calcium ion binding"/>
    <property type="evidence" value="ECO:0007669"/>
    <property type="project" value="InterPro"/>
</dbReference>
<comment type="caution">
    <text evidence="2">The sequence shown here is derived from an EMBL/GenBank/DDBJ whole genome shotgun (WGS) entry which is preliminary data.</text>
</comment>
<dbReference type="AlphaFoldDB" id="A0A8J6LI91"/>
<dbReference type="InterPro" id="IPR056587">
    <property type="entry name" value="EF_EFCAB10_C"/>
</dbReference>
<dbReference type="PANTHER" id="PTHR21847">
    <property type="entry name" value="EF-HAND CALCIUM-BINDING DOMAIN-CONTAINING PROTEIN 10"/>
    <property type="match status" value="1"/>
</dbReference>
<dbReference type="PROSITE" id="PS50222">
    <property type="entry name" value="EF_HAND_2"/>
    <property type="match status" value="1"/>
</dbReference>
<organism evidence="2 3">
    <name type="scientific">Tenebrio molitor</name>
    <name type="common">Yellow mealworm beetle</name>
    <dbReference type="NCBI Taxonomy" id="7067"/>
    <lineage>
        <taxon>Eukaryota</taxon>
        <taxon>Metazoa</taxon>
        <taxon>Ecdysozoa</taxon>
        <taxon>Arthropoda</taxon>
        <taxon>Hexapoda</taxon>
        <taxon>Insecta</taxon>
        <taxon>Pterygota</taxon>
        <taxon>Neoptera</taxon>
        <taxon>Endopterygota</taxon>
        <taxon>Coleoptera</taxon>
        <taxon>Polyphaga</taxon>
        <taxon>Cucujiformia</taxon>
        <taxon>Tenebrionidae</taxon>
        <taxon>Tenebrio</taxon>
    </lineage>
</organism>
<accession>A0A8J6LI91</accession>
<reference evidence="2" key="1">
    <citation type="journal article" date="2020" name="J Insects Food Feed">
        <title>The yellow mealworm (Tenebrio molitor) genome: a resource for the emerging insects as food and feed industry.</title>
        <authorList>
            <person name="Eriksson T."/>
            <person name="Andere A."/>
            <person name="Kelstrup H."/>
            <person name="Emery V."/>
            <person name="Picard C."/>
        </authorList>
    </citation>
    <scope>NUCLEOTIDE SEQUENCE</scope>
    <source>
        <strain evidence="2">Stoneville</strain>
        <tissue evidence="2">Whole head</tissue>
    </source>
</reference>
<evidence type="ECO:0000313" key="2">
    <source>
        <dbReference type="EMBL" id="KAH0819847.1"/>
    </source>
</evidence>
<dbReference type="CDD" id="cd22981">
    <property type="entry name" value="DD_TbAK-like"/>
    <property type="match status" value="1"/>
</dbReference>
<keyword evidence="3" id="KW-1185">Reference proteome</keyword>
<feature type="domain" description="EF-hand" evidence="1">
    <location>
        <begin position="186"/>
        <end position="221"/>
    </location>
</feature>
<proteinExistence type="predicted"/>
<sequence length="394" mass="45300">MSAAKKPPLRSMLVTGFGIRNLESLQRALLDDEQRRQMLLARYDKGEDYECSSLGSTDSGKVHTFKMQSKSTSFTMDSDMMSVKSPSLQYLMGLAEATEEYEPGEPPEEQPESIEGEVESVADERMTQAMRMARRYFRQHKIFEFFQFLIAHMLSELPDNPIQFLIDLLDRCLLYRSGFGNPPLLFEKPHLEQLFYLMDRMRTGFIEVEQYESGMKTLGICSFDQNPPLSTEGAVSKEFFIEEAYDCLTDLFVDMIRRRGGQVTPPSLVTPPPTEVKLVPSLATSGEPNMDKYHFGPAVIYLDVFMHYLWTVLCFWKYTVPPSRCWLCCCAPGSSPETEWERATWRARANRQRGRGHVTLIPPPNVFHAHFLTVNDRKWSFQKGIELFSTIVEP</sequence>
<dbReference type="Proteomes" id="UP000719412">
    <property type="component" value="Unassembled WGS sequence"/>
</dbReference>
<dbReference type="PANTHER" id="PTHR21847:SF1">
    <property type="entry name" value="EF-HAND CALCIUM-BINDING DOMAIN-CONTAINING PROTEIN 10"/>
    <property type="match status" value="1"/>
</dbReference>
<dbReference type="InterPro" id="IPR039879">
    <property type="entry name" value="EFC10"/>
</dbReference>
<reference evidence="2" key="2">
    <citation type="submission" date="2021-08" db="EMBL/GenBank/DDBJ databases">
        <authorList>
            <person name="Eriksson T."/>
        </authorList>
    </citation>
    <scope>NUCLEOTIDE SEQUENCE</scope>
    <source>
        <strain evidence="2">Stoneville</strain>
        <tissue evidence="2">Whole head</tissue>
    </source>
</reference>
<protein>
    <recommendedName>
        <fullName evidence="1">EF-hand domain-containing protein</fullName>
    </recommendedName>
</protein>
<dbReference type="InterPro" id="IPR002048">
    <property type="entry name" value="EF_hand_dom"/>
</dbReference>
<dbReference type="Pfam" id="PF24548">
    <property type="entry name" value="EF_EFCAB10_C"/>
    <property type="match status" value="1"/>
</dbReference>
<name>A0A8J6LI91_TENMO</name>
<gene>
    <name evidence="2" type="ORF">GEV33_002944</name>
</gene>